<protein>
    <submittedName>
        <fullName evidence="4">2-polyprenyl-6-methoxyphenol hydroxylase-like FAD-dependent oxidoreductase</fullName>
    </submittedName>
</protein>
<sequence>MTTSNGRVIILGGGIGGLCASIAFRKVGIDATVYEQAPAFGTVGASLQVWVKGMKAFAELGLGDEIRRRGAEVHRQQFFNHNGTPLYHAQLAEFARKHNAPMPVMIRRSQVIETLAGSPDLGPVEFDHRATKVEQDAAGATVTFENGRQERADLVVAADGINSLTRQAIFPEVEILTANYRIVHAVAEHEPPCGPNNFTLFFGRGTRVAVKDCGSNHIFWAAALRNPKVAIDQPNELVKHDLRDRFSVFPEPVQALIAATPPAAMLHHDVRALGPMPSWSQGRVVFLGDAAHAVTPNLGRGASEAIVDAIVLARGIVSIDLGDRAALAAALADYEAVRRPESTALQQESWRIGTVSSWRGYAATKARDLMMKTIVGQKQVAKIEGEFRIAVPSLLPAAV</sequence>
<proteinExistence type="predicted"/>
<dbReference type="PANTHER" id="PTHR13789:SF309">
    <property type="entry name" value="PUTATIVE (AFU_ORTHOLOGUE AFUA_6G14510)-RELATED"/>
    <property type="match status" value="1"/>
</dbReference>
<keyword evidence="5" id="KW-1185">Reference proteome</keyword>
<evidence type="ECO:0000259" key="3">
    <source>
        <dbReference type="Pfam" id="PF01494"/>
    </source>
</evidence>
<evidence type="ECO:0000313" key="5">
    <source>
        <dbReference type="Proteomes" id="UP001519325"/>
    </source>
</evidence>
<dbReference type="EMBL" id="JAGGMR010000001">
    <property type="protein sequence ID" value="MBP2189870.1"/>
    <property type="molecule type" value="Genomic_DNA"/>
</dbReference>
<organism evidence="4 5">
    <name type="scientific">Nocardia goodfellowii</name>
    <dbReference type="NCBI Taxonomy" id="882446"/>
    <lineage>
        <taxon>Bacteria</taxon>
        <taxon>Bacillati</taxon>
        <taxon>Actinomycetota</taxon>
        <taxon>Actinomycetes</taxon>
        <taxon>Mycobacteriales</taxon>
        <taxon>Nocardiaceae</taxon>
        <taxon>Nocardia</taxon>
    </lineage>
</organism>
<reference evidence="4 5" key="1">
    <citation type="submission" date="2021-03" db="EMBL/GenBank/DDBJ databases">
        <title>Sequencing the genomes of 1000 actinobacteria strains.</title>
        <authorList>
            <person name="Klenk H.-P."/>
        </authorList>
    </citation>
    <scope>NUCLEOTIDE SEQUENCE [LARGE SCALE GENOMIC DNA]</scope>
    <source>
        <strain evidence="4 5">DSM 45516</strain>
    </source>
</reference>
<keyword evidence="1" id="KW-0560">Oxidoreductase</keyword>
<accession>A0ABS4QDU9</accession>
<feature type="domain" description="FAD-binding" evidence="3">
    <location>
        <begin position="7"/>
        <end position="348"/>
    </location>
</feature>
<dbReference type="InterPro" id="IPR036188">
    <property type="entry name" value="FAD/NAD-bd_sf"/>
</dbReference>
<name>A0ABS4QDU9_9NOCA</name>
<dbReference type="RefSeq" id="WP_209889191.1">
    <property type="nucleotide sequence ID" value="NZ_JAGGMR010000001.1"/>
</dbReference>
<dbReference type="Gene3D" id="3.50.50.60">
    <property type="entry name" value="FAD/NAD(P)-binding domain"/>
    <property type="match status" value="1"/>
</dbReference>
<keyword evidence="2" id="KW-0503">Monooxygenase</keyword>
<evidence type="ECO:0000313" key="4">
    <source>
        <dbReference type="EMBL" id="MBP2189870.1"/>
    </source>
</evidence>
<dbReference type="SUPFAM" id="SSF51905">
    <property type="entry name" value="FAD/NAD(P)-binding domain"/>
    <property type="match status" value="1"/>
</dbReference>
<evidence type="ECO:0000256" key="2">
    <source>
        <dbReference type="ARBA" id="ARBA00023033"/>
    </source>
</evidence>
<dbReference type="InterPro" id="IPR050493">
    <property type="entry name" value="FAD-dep_Monooxygenase_BioMet"/>
</dbReference>
<dbReference type="Pfam" id="PF01494">
    <property type="entry name" value="FAD_binding_3"/>
    <property type="match status" value="1"/>
</dbReference>
<dbReference type="PANTHER" id="PTHR13789">
    <property type="entry name" value="MONOOXYGENASE"/>
    <property type="match status" value="1"/>
</dbReference>
<dbReference type="PRINTS" id="PR00420">
    <property type="entry name" value="RNGMNOXGNASE"/>
</dbReference>
<evidence type="ECO:0000256" key="1">
    <source>
        <dbReference type="ARBA" id="ARBA00023002"/>
    </source>
</evidence>
<comment type="caution">
    <text evidence="4">The sequence shown here is derived from an EMBL/GenBank/DDBJ whole genome shotgun (WGS) entry which is preliminary data.</text>
</comment>
<gene>
    <name evidence="4" type="ORF">BJ987_002771</name>
</gene>
<dbReference type="Proteomes" id="UP001519325">
    <property type="component" value="Unassembled WGS sequence"/>
</dbReference>
<dbReference type="InterPro" id="IPR002938">
    <property type="entry name" value="FAD-bd"/>
</dbReference>